<dbReference type="EnsemblMetazoa" id="BGLB007622-RB">
    <property type="protein sequence ID" value="BGLB007622-PB"/>
    <property type="gene ID" value="BGLB007622"/>
</dbReference>
<dbReference type="PANTHER" id="PTHR43344:SF2">
    <property type="entry name" value="PHOSPHOSERINE PHOSPHATASE"/>
    <property type="match status" value="1"/>
</dbReference>
<evidence type="ECO:0000256" key="8">
    <source>
        <dbReference type="ARBA" id="ARBA00022801"/>
    </source>
</evidence>
<dbReference type="GO" id="GO:0036424">
    <property type="term" value="F:L-phosphoserine phosphatase activity"/>
    <property type="evidence" value="ECO:0007669"/>
    <property type="project" value="InterPro"/>
</dbReference>
<evidence type="ECO:0000256" key="12">
    <source>
        <dbReference type="PIRSR" id="PIRSR604469-1"/>
    </source>
</evidence>
<dbReference type="GO" id="GO:0000287">
    <property type="term" value="F:magnesium ion binding"/>
    <property type="evidence" value="ECO:0007669"/>
    <property type="project" value="TreeGrafter"/>
</dbReference>
<comment type="pathway">
    <text evidence="2">Amino-acid biosynthesis; L-serine biosynthesis; L-serine from 3-phospho-D-glycerate: step 3/3.</text>
</comment>
<evidence type="ECO:0000256" key="11">
    <source>
        <dbReference type="ARBA" id="ARBA00031693"/>
    </source>
</evidence>
<evidence type="ECO:0000256" key="9">
    <source>
        <dbReference type="ARBA" id="ARBA00022842"/>
    </source>
</evidence>
<dbReference type="InterPro" id="IPR036412">
    <property type="entry name" value="HAD-like_sf"/>
</dbReference>
<dbReference type="Proteomes" id="UP000076420">
    <property type="component" value="Unassembled WGS sequence"/>
</dbReference>
<accession>A0A2C9JT29</accession>
<dbReference type="STRING" id="6526.A0A2C9JT29"/>
<reference evidence="13" key="1">
    <citation type="submission" date="2020-05" db="UniProtKB">
        <authorList>
            <consortium name="EnsemblMetazoa"/>
        </authorList>
    </citation>
    <scope>IDENTIFICATION</scope>
    <source>
        <strain evidence="13">BB02</strain>
    </source>
</reference>
<keyword evidence="7" id="KW-0479">Metal-binding</keyword>
<dbReference type="VEuPathDB" id="VectorBase:BGLB007622"/>
<evidence type="ECO:0000256" key="7">
    <source>
        <dbReference type="ARBA" id="ARBA00022723"/>
    </source>
</evidence>
<dbReference type="Gene3D" id="3.40.50.1000">
    <property type="entry name" value="HAD superfamily/HAD-like"/>
    <property type="match status" value="1"/>
</dbReference>
<dbReference type="KEGG" id="bgt:106067056"/>
<keyword evidence="8" id="KW-0378">Hydrolase</keyword>
<protein>
    <recommendedName>
        <fullName evidence="5">Phosphoserine phosphatase</fullName>
        <ecNumber evidence="4">3.1.3.3</ecNumber>
    </recommendedName>
    <alternativeName>
        <fullName evidence="11">O-phosphoserine phosphohydrolase</fullName>
    </alternativeName>
</protein>
<evidence type="ECO:0000256" key="1">
    <source>
        <dbReference type="ARBA" id="ARBA00001946"/>
    </source>
</evidence>
<evidence type="ECO:0000256" key="2">
    <source>
        <dbReference type="ARBA" id="ARBA00005135"/>
    </source>
</evidence>
<dbReference type="Gene3D" id="1.10.150.210">
    <property type="entry name" value="Phosphoserine phosphatase, domain 2"/>
    <property type="match status" value="1"/>
</dbReference>
<evidence type="ECO:0000256" key="3">
    <source>
        <dbReference type="ARBA" id="ARBA00009184"/>
    </source>
</evidence>
<dbReference type="Pfam" id="PF00702">
    <property type="entry name" value="Hydrolase"/>
    <property type="match status" value="1"/>
</dbReference>
<dbReference type="OrthoDB" id="27226at2759"/>
<dbReference type="NCBIfam" id="TIGR00338">
    <property type="entry name" value="serB"/>
    <property type="match status" value="1"/>
</dbReference>
<dbReference type="FunFam" id="3.40.50.1000:FF:000077">
    <property type="entry name" value="Phosphoserine phosphatase, chloroplastic"/>
    <property type="match status" value="1"/>
</dbReference>
<keyword evidence="6" id="KW-0028">Amino-acid biosynthesis</keyword>
<dbReference type="PANTHER" id="PTHR43344">
    <property type="entry name" value="PHOSPHOSERINE PHOSPHATASE"/>
    <property type="match status" value="1"/>
</dbReference>
<keyword evidence="9" id="KW-0460">Magnesium</keyword>
<evidence type="ECO:0000256" key="10">
    <source>
        <dbReference type="ARBA" id="ARBA00023299"/>
    </source>
</evidence>
<comment type="similarity">
    <text evidence="3">Belongs to the HAD-like hydrolase superfamily. SerB family.</text>
</comment>
<feature type="active site" description="Nucleophile" evidence="12">
    <location>
        <position position="50"/>
    </location>
</feature>
<comment type="cofactor">
    <cofactor evidence="1">
        <name>Mg(2+)</name>
        <dbReference type="ChEBI" id="CHEBI:18420"/>
    </cofactor>
</comment>
<evidence type="ECO:0000256" key="6">
    <source>
        <dbReference type="ARBA" id="ARBA00022605"/>
    </source>
</evidence>
<dbReference type="GO" id="GO:0005737">
    <property type="term" value="C:cytoplasm"/>
    <property type="evidence" value="ECO:0007669"/>
    <property type="project" value="TreeGrafter"/>
</dbReference>
<dbReference type="InterPro" id="IPR023214">
    <property type="entry name" value="HAD_sf"/>
</dbReference>
<keyword evidence="10" id="KW-0718">Serine biosynthesis</keyword>
<dbReference type="EC" id="3.1.3.3" evidence="4"/>
<dbReference type="AlphaFoldDB" id="A0A2C9JT29"/>
<evidence type="ECO:0000313" key="13">
    <source>
        <dbReference type="EnsemblMetazoa" id="BGLB007622-PB"/>
    </source>
</evidence>
<organism evidence="13 14">
    <name type="scientific">Biomphalaria glabrata</name>
    <name type="common">Bloodfluke planorb</name>
    <name type="synonym">Freshwater snail</name>
    <dbReference type="NCBI Taxonomy" id="6526"/>
    <lineage>
        <taxon>Eukaryota</taxon>
        <taxon>Metazoa</taxon>
        <taxon>Spiralia</taxon>
        <taxon>Lophotrochozoa</taxon>
        <taxon>Mollusca</taxon>
        <taxon>Gastropoda</taxon>
        <taxon>Heterobranchia</taxon>
        <taxon>Euthyneura</taxon>
        <taxon>Panpulmonata</taxon>
        <taxon>Hygrophila</taxon>
        <taxon>Lymnaeoidea</taxon>
        <taxon>Planorbidae</taxon>
        <taxon>Biomphalaria</taxon>
    </lineage>
</organism>
<evidence type="ECO:0000256" key="4">
    <source>
        <dbReference type="ARBA" id="ARBA00012640"/>
    </source>
</evidence>
<dbReference type="NCBIfam" id="TIGR01488">
    <property type="entry name" value="HAD-SF-IB"/>
    <property type="match status" value="1"/>
</dbReference>
<dbReference type="CDD" id="cd04309">
    <property type="entry name" value="HAD_PSP_eu"/>
    <property type="match status" value="1"/>
</dbReference>
<evidence type="ECO:0000256" key="5">
    <source>
        <dbReference type="ARBA" id="ARBA00015196"/>
    </source>
</evidence>
<evidence type="ECO:0000313" key="14">
    <source>
        <dbReference type="Proteomes" id="UP000076420"/>
    </source>
</evidence>
<dbReference type="GO" id="GO:0006564">
    <property type="term" value="P:L-serine biosynthetic process"/>
    <property type="evidence" value="ECO:0007669"/>
    <property type="project" value="UniProtKB-KW"/>
</dbReference>
<dbReference type="VEuPathDB" id="VectorBase:BGLAX_028739"/>
<proteinExistence type="inferred from homology"/>
<dbReference type="InterPro" id="IPR050582">
    <property type="entry name" value="HAD-like_SerB"/>
</dbReference>
<gene>
    <name evidence="13" type="primary">106067056</name>
</gene>
<dbReference type="SUPFAM" id="SSF56784">
    <property type="entry name" value="HAD-like"/>
    <property type="match status" value="1"/>
</dbReference>
<sequence>MSYTGFKLVKYSYRPIFESGLWNMLRCSVMTTSKEYLQKLWREADAVCFDVDSTVIKDEGLDDLANYCGVGPQVEAMTLKAMGGGMTFREALTQRLNIVKPTRQTVENFIVDHPSTFSPNIKELIALLKSLNKQVYLVTGGFRSIITPVANDLNIPQEHLFANTLLFNEDGSYAGFDTSSLTSESGGKARVVQHIKDTYKVKTVVFVGDGATDMEACPPADGFIGYGGNVVRAAVKKNAAWFVTDFQELIDQLTKTTNEIHKS</sequence>
<feature type="active site" description="Proton donor" evidence="12">
    <location>
        <position position="52"/>
    </location>
</feature>
<dbReference type="InterPro" id="IPR004469">
    <property type="entry name" value="PSP"/>
</dbReference>
<name>A0A2C9JT29_BIOGL</name>
<dbReference type="UniPathway" id="UPA00135">
    <property type="reaction ID" value="UER00198"/>
</dbReference>